<keyword evidence="4" id="KW-1185">Reference proteome</keyword>
<dbReference type="VEuPathDB" id="ToxoDB:BESB_014980"/>
<evidence type="ECO:0000313" key="3">
    <source>
        <dbReference type="EMBL" id="PFH32885.1"/>
    </source>
</evidence>
<dbReference type="Proteomes" id="UP000224006">
    <property type="component" value="Chromosome IX"/>
</dbReference>
<comment type="caution">
    <text evidence="3">The sequence shown here is derived from an EMBL/GenBank/DDBJ whole genome shotgun (WGS) entry which is preliminary data.</text>
</comment>
<feature type="domain" description="DUF7602" evidence="2">
    <location>
        <begin position="144"/>
        <end position="230"/>
    </location>
</feature>
<dbReference type="InterPro" id="IPR056022">
    <property type="entry name" value="DUF7602"/>
</dbReference>
<evidence type="ECO:0000259" key="2">
    <source>
        <dbReference type="Pfam" id="PF24549"/>
    </source>
</evidence>
<proteinExistence type="predicted"/>
<sequence length="462" mass="51055">MLPAASCRPSLSFTPASWQKLAPAGEQLSALSLSRNSGGDIGEAVIHRSMPVSSLHHWPMNLATYGTQSVPAPPRVLRQTESGAGILMRNADFTATNTSLPSDESEGESLVSRMGDLLVLSGAPPSTPAERTSWNIRRPSHKYYLCDTPRVDSGDLPALHGALMSLYDDQLLPTVFTLKGRLRESGASHLANSNFIVMYALFPSIYRIEWIPQQGERTVFFTVDPPNARGWIDVNNFRDPYPTSMWTEFSDFLHQKFLRSAAPNGIGGGRYGLAKYLKQLDLPFFRGFSLGQLCHVVQLAISSKFLLAYEDNVLKPISACSVFANALLGLPDEKRRGKKCITDIREIQVCVEHLLQLHPTGFTLSTLKRKLKAIFGRELCQTIFHCAKLVDLMHLPELRKVCRISKAHQGAAPGRPLVNKAHGKSIAYTATTRPVMPCKIVATVLWRLVGDFQTLERGFVAS</sequence>
<dbReference type="Pfam" id="PF14418">
    <property type="entry name" value="OHA"/>
    <property type="match status" value="1"/>
</dbReference>
<organism evidence="3 4">
    <name type="scientific">Besnoitia besnoiti</name>
    <name type="common">Apicomplexan protozoan</name>
    <dbReference type="NCBI Taxonomy" id="94643"/>
    <lineage>
        <taxon>Eukaryota</taxon>
        <taxon>Sar</taxon>
        <taxon>Alveolata</taxon>
        <taxon>Apicomplexa</taxon>
        <taxon>Conoidasida</taxon>
        <taxon>Coccidia</taxon>
        <taxon>Eucoccidiorida</taxon>
        <taxon>Eimeriorina</taxon>
        <taxon>Sarcocystidae</taxon>
        <taxon>Besnoitia</taxon>
    </lineage>
</organism>
<feature type="domain" description="OST-HTH associated" evidence="1">
    <location>
        <begin position="268"/>
        <end position="324"/>
    </location>
</feature>
<accession>A0A2A9M4J2</accession>
<dbReference type="KEGG" id="bbes:BESB_014980"/>
<dbReference type="Pfam" id="PF24549">
    <property type="entry name" value="DUF7602"/>
    <property type="match status" value="1"/>
</dbReference>
<gene>
    <name evidence="3" type="ORF">BESB_014980</name>
</gene>
<dbReference type="RefSeq" id="XP_029216894.1">
    <property type="nucleotide sequence ID" value="XM_029360227.1"/>
</dbReference>
<dbReference type="AlphaFoldDB" id="A0A2A9M4J2"/>
<dbReference type="EMBL" id="NWUJ01000010">
    <property type="protein sequence ID" value="PFH32885.1"/>
    <property type="molecule type" value="Genomic_DNA"/>
</dbReference>
<evidence type="ECO:0000259" key="1">
    <source>
        <dbReference type="Pfam" id="PF14418"/>
    </source>
</evidence>
<dbReference type="GeneID" id="40306559"/>
<name>A0A2A9M4J2_BESBE</name>
<reference evidence="3 4" key="1">
    <citation type="submission" date="2017-09" db="EMBL/GenBank/DDBJ databases">
        <title>Genome sequencing of Besnoitia besnoiti strain Bb-Ger1.</title>
        <authorList>
            <person name="Schares G."/>
            <person name="Venepally P."/>
            <person name="Lorenzi H.A."/>
        </authorList>
    </citation>
    <scope>NUCLEOTIDE SEQUENCE [LARGE SCALE GENOMIC DNA]</scope>
    <source>
        <strain evidence="3 4">Bb-Ger1</strain>
    </source>
</reference>
<dbReference type="OrthoDB" id="447390at2759"/>
<protein>
    <submittedName>
        <fullName evidence="3">Uncharacterized protein</fullName>
    </submittedName>
</protein>
<dbReference type="InterPro" id="IPR025677">
    <property type="entry name" value="OST-HTH-assoc_dom"/>
</dbReference>
<evidence type="ECO:0000313" key="4">
    <source>
        <dbReference type="Proteomes" id="UP000224006"/>
    </source>
</evidence>